<organism evidence="6 7">
    <name type="scientific">Mya arenaria</name>
    <name type="common">Soft-shell clam</name>
    <dbReference type="NCBI Taxonomy" id="6604"/>
    <lineage>
        <taxon>Eukaryota</taxon>
        <taxon>Metazoa</taxon>
        <taxon>Spiralia</taxon>
        <taxon>Lophotrochozoa</taxon>
        <taxon>Mollusca</taxon>
        <taxon>Bivalvia</taxon>
        <taxon>Autobranchia</taxon>
        <taxon>Heteroconchia</taxon>
        <taxon>Euheterodonta</taxon>
        <taxon>Imparidentia</taxon>
        <taxon>Neoheterodontei</taxon>
        <taxon>Myida</taxon>
        <taxon>Myoidea</taxon>
        <taxon>Myidae</taxon>
        <taxon>Mya</taxon>
    </lineage>
</organism>
<feature type="disulfide bond" evidence="2">
    <location>
        <begin position="85"/>
        <end position="95"/>
    </location>
</feature>
<dbReference type="PROSITE" id="PS50287">
    <property type="entry name" value="SRCR_2"/>
    <property type="match status" value="1"/>
</dbReference>
<feature type="domain" description="SRCR" evidence="4">
    <location>
        <begin position="5"/>
        <end position="116"/>
    </location>
</feature>
<feature type="non-terminal residue" evidence="6">
    <location>
        <position position="1"/>
    </location>
</feature>
<dbReference type="Proteomes" id="UP001164746">
    <property type="component" value="Chromosome 9"/>
</dbReference>
<keyword evidence="7" id="KW-1185">Reference proteome</keyword>
<keyword evidence="3" id="KW-0768">Sushi</keyword>
<proteinExistence type="predicted"/>
<gene>
    <name evidence="6" type="ORF">MAR_004210</name>
</gene>
<accession>A0ABY7EVX2</accession>
<dbReference type="PROSITE" id="PS50923">
    <property type="entry name" value="SUSHI"/>
    <property type="match status" value="1"/>
</dbReference>
<evidence type="ECO:0000256" key="2">
    <source>
        <dbReference type="PROSITE-ProRule" id="PRU00196"/>
    </source>
</evidence>
<evidence type="ECO:0000256" key="1">
    <source>
        <dbReference type="ARBA" id="ARBA00023157"/>
    </source>
</evidence>
<feature type="domain" description="Sushi" evidence="5">
    <location>
        <begin position="1"/>
        <end position="63"/>
    </location>
</feature>
<dbReference type="InterPro" id="IPR036772">
    <property type="entry name" value="SRCR-like_dom_sf"/>
</dbReference>
<keyword evidence="1 2" id="KW-1015">Disulfide bond</keyword>
<sequence length="131" mass="14189">CRQEDTVIDNGSVEAGTAPFVEVSPILFKCNVGFITATLCNGTNSLVCQEDGSWKGNAGYGVEWITISVNDIIEDIGFWLKEVICSGFESNLNECKQNQWGVNNFNPTKYIGISCGNPCSEPSTFPPPRSG</sequence>
<evidence type="ECO:0000259" key="4">
    <source>
        <dbReference type="PROSITE" id="PS50287"/>
    </source>
</evidence>
<dbReference type="Gene3D" id="3.10.250.10">
    <property type="entry name" value="SRCR-like domain"/>
    <property type="match status" value="1"/>
</dbReference>
<evidence type="ECO:0000313" key="7">
    <source>
        <dbReference type="Proteomes" id="UP001164746"/>
    </source>
</evidence>
<dbReference type="EMBL" id="CP111020">
    <property type="protein sequence ID" value="WAR14105.1"/>
    <property type="molecule type" value="Genomic_DNA"/>
</dbReference>
<evidence type="ECO:0000259" key="5">
    <source>
        <dbReference type="PROSITE" id="PS50923"/>
    </source>
</evidence>
<reference evidence="6" key="1">
    <citation type="submission" date="2022-11" db="EMBL/GenBank/DDBJ databases">
        <title>Centuries of genome instability and evolution in soft-shell clam transmissible cancer (bioRxiv).</title>
        <authorList>
            <person name="Hart S.F.M."/>
            <person name="Yonemitsu M.A."/>
            <person name="Giersch R.M."/>
            <person name="Beal B.F."/>
            <person name="Arriagada G."/>
            <person name="Davis B.W."/>
            <person name="Ostrander E.A."/>
            <person name="Goff S.P."/>
            <person name="Metzger M.J."/>
        </authorList>
    </citation>
    <scope>NUCLEOTIDE SEQUENCE</scope>
    <source>
        <strain evidence="6">MELC-2E11</strain>
        <tissue evidence="6">Siphon/mantle</tissue>
    </source>
</reference>
<evidence type="ECO:0008006" key="8">
    <source>
        <dbReference type="Google" id="ProtNLM"/>
    </source>
</evidence>
<evidence type="ECO:0000256" key="3">
    <source>
        <dbReference type="PROSITE-ProRule" id="PRU00302"/>
    </source>
</evidence>
<dbReference type="InterPro" id="IPR001190">
    <property type="entry name" value="SRCR"/>
</dbReference>
<dbReference type="Pfam" id="PF00084">
    <property type="entry name" value="Sushi"/>
    <property type="match status" value="1"/>
</dbReference>
<evidence type="ECO:0000313" key="6">
    <source>
        <dbReference type="EMBL" id="WAR14105.1"/>
    </source>
</evidence>
<protein>
    <recommendedName>
        <fullName evidence="8">Sushi domain-containing protein</fullName>
    </recommendedName>
</protein>
<name>A0ABY7EVX2_MYAAR</name>
<comment type="caution">
    <text evidence="2">Lacks conserved residue(s) required for the propagation of feature annotation.</text>
</comment>
<dbReference type="InterPro" id="IPR000436">
    <property type="entry name" value="Sushi_SCR_CCP_dom"/>
</dbReference>
<dbReference type="SUPFAM" id="SSF56487">
    <property type="entry name" value="SRCR-like"/>
    <property type="match status" value="1"/>
</dbReference>